<dbReference type="Gene3D" id="3.20.20.70">
    <property type="entry name" value="Aldolase class I"/>
    <property type="match status" value="1"/>
</dbReference>
<dbReference type="InterPro" id="IPR013785">
    <property type="entry name" value="Aldolase_TIM"/>
</dbReference>
<dbReference type="PIRSF" id="PIRSF000138">
    <property type="entry name" value="Al-hdrx_acd_dh"/>
    <property type="match status" value="1"/>
</dbReference>
<keyword evidence="3" id="KW-0288">FMN</keyword>
<dbReference type="CDD" id="cd02809">
    <property type="entry name" value="alpha_hydroxyacid_oxid_FMN"/>
    <property type="match status" value="1"/>
</dbReference>
<name>A0A381ULE8_9ZZZZ</name>
<dbReference type="InterPro" id="IPR012133">
    <property type="entry name" value="Alpha-hydoxy_acid_DH_FMN"/>
</dbReference>
<evidence type="ECO:0000256" key="2">
    <source>
        <dbReference type="ARBA" id="ARBA00022630"/>
    </source>
</evidence>
<proteinExistence type="inferred from homology"/>
<comment type="similarity">
    <text evidence="5">Belongs to the FMN-dependent alpha-hydroxy acid dehydrogenase family.</text>
</comment>
<evidence type="ECO:0000256" key="3">
    <source>
        <dbReference type="ARBA" id="ARBA00022643"/>
    </source>
</evidence>
<reference evidence="7" key="1">
    <citation type="submission" date="2018-05" db="EMBL/GenBank/DDBJ databases">
        <authorList>
            <person name="Lanie J.A."/>
            <person name="Ng W.-L."/>
            <person name="Kazmierczak K.M."/>
            <person name="Andrzejewski T.M."/>
            <person name="Davidsen T.M."/>
            <person name="Wayne K.J."/>
            <person name="Tettelin H."/>
            <person name="Glass J.I."/>
            <person name="Rusch D."/>
            <person name="Podicherti R."/>
            <person name="Tsui H.-C.T."/>
            <person name="Winkler M.E."/>
        </authorList>
    </citation>
    <scope>NUCLEOTIDE SEQUENCE</scope>
</reference>
<gene>
    <name evidence="7" type="ORF">METZ01_LOCUS81021</name>
</gene>
<dbReference type="PANTHER" id="PTHR10578">
    <property type="entry name" value="S -2-HYDROXY-ACID OXIDASE-RELATED"/>
    <property type="match status" value="1"/>
</dbReference>
<sequence>MSNRFHCLEDFRTEARSRLPRLMFDFIDGAAGSEYAACKNIETLDRIRLMPRVLVNVAERSLKKTFLGKEWGLPFGIAPMGMCDLAWAGTDKALAKAAVQHNIPLCHSIAASSSLEVTLDRARVNAWFQLYVGASLERAWEHVKRAQDAGYEVLILTVDVPQVAQRIRDLRNGFKVPFRIGPRQFLDFAKHPRWVLETLMAGVPKTANFDDTNPAALYGTASNGFIREESRGKVDWTFLQQLRERWTGKLIVKGVLAPQDASRIQEAGADAIYVSNHGGRQLDSAPPAVTQLPLIREAVGTDYPLLFDSGIRNGESVVKALALGADFVMLGRPFLFASGAYGERGVMRLVELLTDEVSLTLAQLGCNSVEELERNMIIEN</sequence>
<evidence type="ECO:0000313" key="7">
    <source>
        <dbReference type="EMBL" id="SVA28167.1"/>
    </source>
</evidence>
<protein>
    <recommendedName>
        <fullName evidence="6">FMN hydroxy acid dehydrogenase domain-containing protein</fullName>
    </recommendedName>
</protein>
<evidence type="ECO:0000256" key="4">
    <source>
        <dbReference type="ARBA" id="ARBA00023002"/>
    </source>
</evidence>
<comment type="cofactor">
    <cofactor evidence="1">
        <name>FMN</name>
        <dbReference type="ChEBI" id="CHEBI:58210"/>
    </cofactor>
</comment>
<feature type="domain" description="FMN hydroxy acid dehydrogenase" evidence="6">
    <location>
        <begin position="1"/>
        <end position="380"/>
    </location>
</feature>
<dbReference type="PROSITE" id="PS51349">
    <property type="entry name" value="FMN_HYDROXY_ACID_DH_2"/>
    <property type="match status" value="1"/>
</dbReference>
<keyword evidence="2" id="KW-0285">Flavoprotein</keyword>
<dbReference type="GO" id="GO:0010181">
    <property type="term" value="F:FMN binding"/>
    <property type="evidence" value="ECO:0007669"/>
    <property type="project" value="InterPro"/>
</dbReference>
<dbReference type="AlphaFoldDB" id="A0A381ULE8"/>
<dbReference type="GO" id="GO:0005886">
    <property type="term" value="C:plasma membrane"/>
    <property type="evidence" value="ECO:0007669"/>
    <property type="project" value="TreeGrafter"/>
</dbReference>
<dbReference type="InterPro" id="IPR000262">
    <property type="entry name" value="FMN-dep_DH"/>
</dbReference>
<evidence type="ECO:0000259" key="6">
    <source>
        <dbReference type="PROSITE" id="PS51349"/>
    </source>
</evidence>
<dbReference type="InterPro" id="IPR008259">
    <property type="entry name" value="FMN_hydac_DH_AS"/>
</dbReference>
<dbReference type="PANTHER" id="PTHR10578:SF107">
    <property type="entry name" value="2-HYDROXYACID OXIDASE 1"/>
    <property type="match status" value="1"/>
</dbReference>
<dbReference type="GO" id="GO:0009060">
    <property type="term" value="P:aerobic respiration"/>
    <property type="evidence" value="ECO:0007669"/>
    <property type="project" value="TreeGrafter"/>
</dbReference>
<keyword evidence="4" id="KW-0560">Oxidoreductase</keyword>
<dbReference type="InterPro" id="IPR037396">
    <property type="entry name" value="FMN_HAD"/>
</dbReference>
<evidence type="ECO:0000256" key="1">
    <source>
        <dbReference type="ARBA" id="ARBA00001917"/>
    </source>
</evidence>
<dbReference type="EMBL" id="UINC01006543">
    <property type="protein sequence ID" value="SVA28167.1"/>
    <property type="molecule type" value="Genomic_DNA"/>
</dbReference>
<accession>A0A381ULE8</accession>
<dbReference type="SUPFAM" id="SSF51395">
    <property type="entry name" value="FMN-linked oxidoreductases"/>
    <property type="match status" value="1"/>
</dbReference>
<organism evidence="7">
    <name type="scientific">marine metagenome</name>
    <dbReference type="NCBI Taxonomy" id="408172"/>
    <lineage>
        <taxon>unclassified sequences</taxon>
        <taxon>metagenomes</taxon>
        <taxon>ecological metagenomes</taxon>
    </lineage>
</organism>
<dbReference type="GO" id="GO:0004459">
    <property type="term" value="F:L-lactate dehydrogenase (NAD+) activity"/>
    <property type="evidence" value="ECO:0007669"/>
    <property type="project" value="TreeGrafter"/>
</dbReference>
<evidence type="ECO:0000256" key="5">
    <source>
        <dbReference type="ARBA" id="ARBA00024042"/>
    </source>
</evidence>
<dbReference type="PROSITE" id="PS00557">
    <property type="entry name" value="FMN_HYDROXY_ACID_DH_1"/>
    <property type="match status" value="1"/>
</dbReference>
<dbReference type="Pfam" id="PF01070">
    <property type="entry name" value="FMN_dh"/>
    <property type="match status" value="1"/>
</dbReference>